<evidence type="ECO:0000313" key="2">
    <source>
        <dbReference type="EMBL" id="ACY15634.1"/>
    </source>
</evidence>
<reference evidence="2 3" key="1">
    <citation type="journal article" date="2010" name="Stand. Genomic Sci.">
        <title>Complete genome sequence of Haliangium ochraceum type strain (SMP-2).</title>
        <authorList>
            <consortium name="US DOE Joint Genome Institute (JGI-PGF)"/>
            <person name="Ivanova N."/>
            <person name="Daum C."/>
            <person name="Lang E."/>
            <person name="Abt B."/>
            <person name="Kopitz M."/>
            <person name="Saunders E."/>
            <person name="Lapidus A."/>
            <person name="Lucas S."/>
            <person name="Glavina Del Rio T."/>
            <person name="Nolan M."/>
            <person name="Tice H."/>
            <person name="Copeland A."/>
            <person name="Cheng J.F."/>
            <person name="Chen F."/>
            <person name="Bruce D."/>
            <person name="Goodwin L."/>
            <person name="Pitluck S."/>
            <person name="Mavromatis K."/>
            <person name="Pati A."/>
            <person name="Mikhailova N."/>
            <person name="Chen A."/>
            <person name="Palaniappan K."/>
            <person name="Land M."/>
            <person name="Hauser L."/>
            <person name="Chang Y.J."/>
            <person name="Jeffries C.D."/>
            <person name="Detter J.C."/>
            <person name="Brettin T."/>
            <person name="Rohde M."/>
            <person name="Goker M."/>
            <person name="Bristow J."/>
            <person name="Markowitz V."/>
            <person name="Eisen J.A."/>
            <person name="Hugenholtz P."/>
            <person name="Kyrpides N.C."/>
            <person name="Klenk H.P."/>
        </authorList>
    </citation>
    <scope>NUCLEOTIDE SEQUENCE [LARGE SCALE GENOMIC DNA]</scope>
    <source>
        <strain evidence="3">DSM 14365 / CIP 107738 / JCM 11303 / AJ 13395 / SMP-2</strain>
    </source>
</reference>
<keyword evidence="3" id="KW-1185">Reference proteome</keyword>
<organism evidence="2 3">
    <name type="scientific">Haliangium ochraceum (strain DSM 14365 / JCM 11303 / SMP-2)</name>
    <dbReference type="NCBI Taxonomy" id="502025"/>
    <lineage>
        <taxon>Bacteria</taxon>
        <taxon>Pseudomonadati</taxon>
        <taxon>Myxococcota</taxon>
        <taxon>Polyangia</taxon>
        <taxon>Haliangiales</taxon>
        <taxon>Kofleriaceae</taxon>
        <taxon>Haliangium</taxon>
    </lineage>
</organism>
<dbReference type="GO" id="GO:0016757">
    <property type="term" value="F:glycosyltransferase activity"/>
    <property type="evidence" value="ECO:0007669"/>
    <property type="project" value="UniProtKB-ARBA"/>
</dbReference>
<name>D0LSD5_HALO1</name>
<gene>
    <name evidence="2" type="ordered locus">Hoch_3132</name>
</gene>
<dbReference type="KEGG" id="hoh:Hoch_3132"/>
<dbReference type="eggNOG" id="COG0438">
    <property type="taxonomic scope" value="Bacteria"/>
</dbReference>
<dbReference type="SUPFAM" id="SSF53756">
    <property type="entry name" value="UDP-Glycosyltransferase/glycogen phosphorylase"/>
    <property type="match status" value="1"/>
</dbReference>
<dbReference type="Proteomes" id="UP000001880">
    <property type="component" value="Chromosome"/>
</dbReference>
<dbReference type="OrthoDB" id="7366221at2"/>
<dbReference type="Gene3D" id="3.40.50.2000">
    <property type="entry name" value="Glycogen Phosphorylase B"/>
    <property type="match status" value="2"/>
</dbReference>
<evidence type="ECO:0000259" key="1">
    <source>
        <dbReference type="Pfam" id="PF13439"/>
    </source>
</evidence>
<proteinExistence type="predicted"/>
<feature type="domain" description="Glycosyltransferase subfamily 4-like N-terminal" evidence="1">
    <location>
        <begin position="169"/>
        <end position="276"/>
    </location>
</feature>
<accession>D0LSD5</accession>
<dbReference type="CAZy" id="GT4">
    <property type="family name" value="Glycosyltransferase Family 4"/>
</dbReference>
<dbReference type="EMBL" id="CP001804">
    <property type="protein sequence ID" value="ACY15634.1"/>
    <property type="molecule type" value="Genomic_DNA"/>
</dbReference>
<dbReference type="HOGENOM" id="CLU_609571_0_0_7"/>
<sequence>MDPRALSVPRAGVCERTAARRKRTAARRGWRRGIVIAAPSFYSAGQARAARVRYIAPVRKLLYISPCFPPQAVVGAMRPLKFVQHLGAHDWEPVVLSDLWAHQPIANGLVERVPAELEVVRDYSRGARRAEARWRAGELPAPAKPAKAAKQRSLLARLPAALSNPELVPLGEHALSLPHAMRAAARLAEQHEFEAILVNADPYAALIVGAWLAQRTGLPLVCDLRDPWGPCELRRPMRPAPMRAAVDRMERYVFERAARVLCNTDATRADYLARYPERAPGFFVTLHNHGDPALLEPGADPAHDRFTLLFLGRFRRFVHGNGPLELLAALAARGHAPEDVQLLVTGDIPGATSLAAERLGVAAYLRQGAYVPYPRVGAAMAAADLLLLENVDTEQRLPAKLFDYLLSERPIVALQPNHELRAILARTGAGEGFGPHEIDRAADFVERYLRGGRQPVAERRDDGYFTSAAATARLAAILDEAAAGASGDAA</sequence>
<protein>
    <recommendedName>
        <fullName evidence="1">Glycosyltransferase subfamily 4-like N-terminal domain-containing protein</fullName>
    </recommendedName>
</protein>
<evidence type="ECO:0000313" key="3">
    <source>
        <dbReference type="Proteomes" id="UP000001880"/>
    </source>
</evidence>
<dbReference type="AlphaFoldDB" id="D0LSD5"/>
<dbReference type="STRING" id="502025.Hoch_3132"/>
<dbReference type="Pfam" id="PF13439">
    <property type="entry name" value="Glyco_transf_4"/>
    <property type="match status" value="1"/>
</dbReference>
<dbReference type="InterPro" id="IPR028098">
    <property type="entry name" value="Glyco_trans_4-like_N"/>
</dbReference>